<dbReference type="Pfam" id="PF22655">
    <property type="entry name" value="SpoU_sub_bind_like"/>
    <property type="match status" value="1"/>
</dbReference>
<dbReference type="GO" id="GO:0006396">
    <property type="term" value="P:RNA processing"/>
    <property type="evidence" value="ECO:0007669"/>
    <property type="project" value="InterPro"/>
</dbReference>
<feature type="region of interest" description="Disordered" evidence="3">
    <location>
        <begin position="1"/>
        <end position="25"/>
    </location>
</feature>
<dbReference type="Proteomes" id="UP000315133">
    <property type="component" value="Unassembled WGS sequence"/>
</dbReference>
<evidence type="ECO:0000256" key="2">
    <source>
        <dbReference type="ARBA" id="ARBA00022679"/>
    </source>
</evidence>
<keyword evidence="2 6" id="KW-0808">Transferase</keyword>
<dbReference type="InterPro" id="IPR029026">
    <property type="entry name" value="tRNA_m1G_MTases_N"/>
</dbReference>
<keyword evidence="7" id="KW-1185">Reference proteome</keyword>
<dbReference type="EMBL" id="VFPU01000001">
    <property type="protein sequence ID" value="TQM96805.1"/>
    <property type="molecule type" value="Genomic_DNA"/>
</dbReference>
<feature type="domain" description="SpoU L30e-like N-terminal" evidence="5">
    <location>
        <begin position="30"/>
        <end position="119"/>
    </location>
</feature>
<proteinExistence type="predicted"/>
<evidence type="ECO:0000256" key="1">
    <source>
        <dbReference type="ARBA" id="ARBA00022603"/>
    </source>
</evidence>
<organism evidence="6 7">
    <name type="scientific">Ornithinimicrobium humiphilum</name>
    <dbReference type="NCBI Taxonomy" id="125288"/>
    <lineage>
        <taxon>Bacteria</taxon>
        <taxon>Bacillati</taxon>
        <taxon>Actinomycetota</taxon>
        <taxon>Actinomycetes</taxon>
        <taxon>Micrococcales</taxon>
        <taxon>Ornithinimicrobiaceae</taxon>
        <taxon>Ornithinimicrobium</taxon>
    </lineage>
</organism>
<keyword evidence="1 6" id="KW-0489">Methyltransferase</keyword>
<evidence type="ECO:0000259" key="5">
    <source>
        <dbReference type="Pfam" id="PF22655"/>
    </source>
</evidence>
<dbReference type="OrthoDB" id="9785673at2"/>
<dbReference type="InterPro" id="IPR001537">
    <property type="entry name" value="SpoU_MeTrfase"/>
</dbReference>
<dbReference type="PANTHER" id="PTHR43191:SF2">
    <property type="entry name" value="RRNA METHYLTRANSFERASE 3, MITOCHONDRIAL"/>
    <property type="match status" value="1"/>
</dbReference>
<dbReference type="PANTHER" id="PTHR43191">
    <property type="entry name" value="RRNA METHYLTRANSFERASE 3"/>
    <property type="match status" value="1"/>
</dbReference>
<name>A0A543KP06_9MICO</name>
<dbReference type="Pfam" id="PF00588">
    <property type="entry name" value="SpoU_methylase"/>
    <property type="match status" value="1"/>
</dbReference>
<dbReference type="InterPro" id="IPR029064">
    <property type="entry name" value="Ribosomal_eL30-like_sf"/>
</dbReference>
<evidence type="ECO:0000256" key="3">
    <source>
        <dbReference type="SAM" id="MobiDB-lite"/>
    </source>
</evidence>
<evidence type="ECO:0000259" key="4">
    <source>
        <dbReference type="Pfam" id="PF00588"/>
    </source>
</evidence>
<dbReference type="AlphaFoldDB" id="A0A543KP06"/>
<feature type="domain" description="tRNA/rRNA methyltransferase SpoU type" evidence="4">
    <location>
        <begin position="138"/>
        <end position="279"/>
    </location>
</feature>
<dbReference type="Gene3D" id="3.30.1330.30">
    <property type="match status" value="1"/>
</dbReference>
<dbReference type="RefSeq" id="WP_141818372.1">
    <property type="nucleotide sequence ID" value="NZ_BAAAIL010000004.1"/>
</dbReference>
<feature type="compositionally biased region" description="Basic and acidic residues" evidence="3">
    <location>
        <begin position="1"/>
        <end position="11"/>
    </location>
</feature>
<gene>
    <name evidence="6" type="ORF">FB476_1696</name>
</gene>
<reference evidence="6 7" key="1">
    <citation type="submission" date="2019-06" db="EMBL/GenBank/DDBJ databases">
        <title>Sequencing the genomes of 1000 actinobacteria strains.</title>
        <authorList>
            <person name="Klenk H.-P."/>
        </authorList>
    </citation>
    <scope>NUCLEOTIDE SEQUENCE [LARGE SCALE GENOMIC DNA]</scope>
    <source>
        <strain evidence="6 7">DSM 12362</strain>
    </source>
</reference>
<dbReference type="SUPFAM" id="SSF75217">
    <property type="entry name" value="alpha/beta knot"/>
    <property type="match status" value="1"/>
</dbReference>
<dbReference type="InterPro" id="IPR054578">
    <property type="entry name" value="SpoU_sub_bind-like_N"/>
</dbReference>
<dbReference type="GO" id="GO:0032259">
    <property type="term" value="P:methylation"/>
    <property type="evidence" value="ECO:0007669"/>
    <property type="project" value="UniProtKB-KW"/>
</dbReference>
<dbReference type="GO" id="GO:0003723">
    <property type="term" value="F:RNA binding"/>
    <property type="evidence" value="ECO:0007669"/>
    <property type="project" value="InterPro"/>
</dbReference>
<evidence type="ECO:0000313" key="6">
    <source>
        <dbReference type="EMBL" id="TQM96805.1"/>
    </source>
</evidence>
<dbReference type="InterPro" id="IPR051259">
    <property type="entry name" value="rRNA_Methyltransferase"/>
</dbReference>
<comment type="caution">
    <text evidence="6">The sequence shown here is derived from an EMBL/GenBank/DDBJ whole genome shotgun (WGS) entry which is preliminary data.</text>
</comment>
<dbReference type="InterPro" id="IPR029028">
    <property type="entry name" value="Alpha/beta_knot_MTases"/>
</dbReference>
<evidence type="ECO:0000313" key="7">
    <source>
        <dbReference type="Proteomes" id="UP000315133"/>
    </source>
</evidence>
<dbReference type="GO" id="GO:0008173">
    <property type="term" value="F:RNA methyltransferase activity"/>
    <property type="evidence" value="ECO:0007669"/>
    <property type="project" value="InterPro"/>
</dbReference>
<dbReference type="Gene3D" id="3.40.1280.10">
    <property type="match status" value="1"/>
</dbReference>
<accession>A0A543KP06</accession>
<protein>
    <submittedName>
        <fullName evidence="6">TrmH family RNA methyltransferase</fullName>
    </submittedName>
</protein>
<sequence length="292" mass="31568">MRPTRRDDHGGGPRRPGPRAGRPGVLASRNARFQQWEALLDNRTKRQRLGQFLVQGVRPITQAVEHGWTVQTLLHDGSATSRWATELLRAGIAEDQVRLSPDLLRDLSQKDEDTVEVIAVVRMPPDDLDRIDPGPTGVIVILDRPVSPGNVGSLIRTCDALGVSGVVVTGHAADVYDPKSVRASRGSVFAVPAVRVPAPADVVDWVRTHPGMEIVGTSEDADSTVWAHDFRGPTALVVGNETTGMSAFWQEACDRTVSIPMVGSASSLNATVAASITLYELVRQRSEGVPRR</sequence>
<dbReference type="SUPFAM" id="SSF55315">
    <property type="entry name" value="L30e-like"/>
    <property type="match status" value="1"/>
</dbReference>